<dbReference type="AlphaFoldDB" id="A0A4Y2ED22"/>
<evidence type="ECO:0000256" key="1">
    <source>
        <dbReference type="SAM" id="MobiDB-lite"/>
    </source>
</evidence>
<comment type="caution">
    <text evidence="2">The sequence shown here is derived from an EMBL/GenBank/DDBJ whole genome shotgun (WGS) entry which is preliminary data.</text>
</comment>
<reference evidence="2 3" key="1">
    <citation type="journal article" date="2019" name="Sci. Rep.">
        <title>Orb-weaving spider Araneus ventricosus genome elucidates the spidroin gene catalogue.</title>
        <authorList>
            <person name="Kono N."/>
            <person name="Nakamura H."/>
            <person name="Ohtoshi R."/>
            <person name="Moran D.A.P."/>
            <person name="Shinohara A."/>
            <person name="Yoshida Y."/>
            <person name="Fujiwara M."/>
            <person name="Mori M."/>
            <person name="Tomita M."/>
            <person name="Arakawa K."/>
        </authorList>
    </citation>
    <scope>NUCLEOTIDE SEQUENCE [LARGE SCALE GENOMIC DNA]</scope>
</reference>
<feature type="compositionally biased region" description="Polar residues" evidence="1">
    <location>
        <begin position="67"/>
        <end position="76"/>
    </location>
</feature>
<accession>A0A4Y2ED22</accession>
<evidence type="ECO:0000313" key="2">
    <source>
        <dbReference type="EMBL" id="GBM25958.1"/>
    </source>
</evidence>
<keyword evidence="3" id="KW-1185">Reference proteome</keyword>
<dbReference type="Proteomes" id="UP000499080">
    <property type="component" value="Unassembled WGS sequence"/>
</dbReference>
<protein>
    <submittedName>
        <fullName evidence="2">Uncharacterized protein</fullName>
    </submittedName>
</protein>
<name>A0A4Y2ED22_ARAVE</name>
<organism evidence="2 3">
    <name type="scientific">Araneus ventricosus</name>
    <name type="common">Orbweaver spider</name>
    <name type="synonym">Epeira ventricosa</name>
    <dbReference type="NCBI Taxonomy" id="182803"/>
    <lineage>
        <taxon>Eukaryota</taxon>
        <taxon>Metazoa</taxon>
        <taxon>Ecdysozoa</taxon>
        <taxon>Arthropoda</taxon>
        <taxon>Chelicerata</taxon>
        <taxon>Arachnida</taxon>
        <taxon>Araneae</taxon>
        <taxon>Araneomorphae</taxon>
        <taxon>Entelegynae</taxon>
        <taxon>Araneoidea</taxon>
        <taxon>Araneidae</taxon>
        <taxon>Araneus</taxon>
    </lineage>
</organism>
<sequence>PSLASSPAKKFICKTCDRIDQARRLPSCKSNISSSPTQSACRYIPERIYSKIADSKESDPQECESADSGTMNEFVP</sequence>
<feature type="region of interest" description="Disordered" evidence="1">
    <location>
        <begin position="54"/>
        <end position="76"/>
    </location>
</feature>
<gene>
    <name evidence="2" type="ORF">AVEN_212060_1</name>
</gene>
<feature type="non-terminal residue" evidence="2">
    <location>
        <position position="1"/>
    </location>
</feature>
<evidence type="ECO:0000313" key="3">
    <source>
        <dbReference type="Proteomes" id="UP000499080"/>
    </source>
</evidence>
<dbReference type="EMBL" id="BGPR01092110">
    <property type="protein sequence ID" value="GBM25958.1"/>
    <property type="molecule type" value="Genomic_DNA"/>
</dbReference>
<proteinExistence type="predicted"/>